<accession>A0A3R7B3C1</accession>
<gene>
    <name evidence="1" type="ORF">DYB37_003146</name>
</gene>
<evidence type="ECO:0000313" key="1">
    <source>
        <dbReference type="EMBL" id="RHZ17117.1"/>
    </source>
</evidence>
<comment type="caution">
    <text evidence="1">The sequence shown here is derived from an EMBL/GenBank/DDBJ whole genome shotgun (WGS) entry which is preliminary data.</text>
</comment>
<dbReference type="VEuPathDB" id="FungiDB:H257_02597"/>
<name>A0A3R7B3C1_APHAT</name>
<organism evidence="1 2">
    <name type="scientific">Aphanomyces astaci</name>
    <name type="common">Crayfish plague agent</name>
    <dbReference type="NCBI Taxonomy" id="112090"/>
    <lineage>
        <taxon>Eukaryota</taxon>
        <taxon>Sar</taxon>
        <taxon>Stramenopiles</taxon>
        <taxon>Oomycota</taxon>
        <taxon>Saprolegniomycetes</taxon>
        <taxon>Saprolegniales</taxon>
        <taxon>Verrucalvaceae</taxon>
        <taxon>Aphanomyces</taxon>
    </lineage>
</organism>
<sequence length="68" mass="7767">MKISFFSVRKYDKESIIAMHETLGLKHELQFFSHRLKPETALLADGSDAVVIFVNDTANEAVIRKVIF</sequence>
<dbReference type="Gene3D" id="3.40.50.720">
    <property type="entry name" value="NAD(P)-binding Rossmann-like Domain"/>
    <property type="match status" value="1"/>
</dbReference>
<evidence type="ECO:0000313" key="2">
    <source>
        <dbReference type="Proteomes" id="UP000285430"/>
    </source>
</evidence>
<reference evidence="1 2" key="1">
    <citation type="submission" date="2018-08" db="EMBL/GenBank/DDBJ databases">
        <title>Aphanomyces genome sequencing and annotation.</title>
        <authorList>
            <person name="Minardi D."/>
            <person name="Oidtmann B."/>
            <person name="Van Der Giezen M."/>
            <person name="Studholme D.J."/>
        </authorList>
    </citation>
    <scope>NUCLEOTIDE SEQUENCE [LARGE SCALE GENOMIC DNA]</scope>
    <source>
        <strain evidence="1 2">Da</strain>
    </source>
</reference>
<dbReference type="Proteomes" id="UP000285430">
    <property type="component" value="Unassembled WGS sequence"/>
</dbReference>
<dbReference type="AlphaFoldDB" id="A0A3R7B3C1"/>
<dbReference type="EMBL" id="QUTH01003822">
    <property type="protein sequence ID" value="RHZ17117.1"/>
    <property type="molecule type" value="Genomic_DNA"/>
</dbReference>
<dbReference type="SUPFAM" id="SSF52283">
    <property type="entry name" value="Formate/glycerate dehydrogenase catalytic domain-like"/>
    <property type="match status" value="1"/>
</dbReference>
<proteinExistence type="predicted"/>
<protein>
    <submittedName>
        <fullName evidence="1">Uncharacterized protein</fullName>
    </submittedName>
</protein>